<dbReference type="Proteomes" id="UP000000851">
    <property type="component" value="Chromosome"/>
</dbReference>
<reference evidence="1 2" key="1">
    <citation type="journal article" date="2009" name="Stand. Genomic Sci.">
        <title>Complete genome sequence of Catenulispora acidiphila type strain (ID 139908).</title>
        <authorList>
            <person name="Copeland A."/>
            <person name="Lapidus A."/>
            <person name="Glavina Del Rio T."/>
            <person name="Nolan M."/>
            <person name="Lucas S."/>
            <person name="Chen F."/>
            <person name="Tice H."/>
            <person name="Cheng J.F."/>
            <person name="Bruce D."/>
            <person name="Goodwin L."/>
            <person name="Pitluck S."/>
            <person name="Mikhailova N."/>
            <person name="Pati A."/>
            <person name="Ivanova N."/>
            <person name="Mavromatis K."/>
            <person name="Chen A."/>
            <person name="Palaniappan K."/>
            <person name="Chain P."/>
            <person name="Land M."/>
            <person name="Hauser L."/>
            <person name="Chang Y.J."/>
            <person name="Jeffries C.D."/>
            <person name="Chertkov O."/>
            <person name="Brettin T."/>
            <person name="Detter J.C."/>
            <person name="Han C."/>
            <person name="Ali Z."/>
            <person name="Tindall B.J."/>
            <person name="Goker M."/>
            <person name="Bristow J."/>
            <person name="Eisen J.A."/>
            <person name="Markowitz V."/>
            <person name="Hugenholtz P."/>
            <person name="Kyrpides N.C."/>
            <person name="Klenk H.P."/>
        </authorList>
    </citation>
    <scope>NUCLEOTIDE SEQUENCE [LARGE SCALE GENOMIC DNA]</scope>
    <source>
        <strain evidence="2">DSM 44928 / JCM 14897 / NBRC 102108 / NRRL B-24433 / ID139908</strain>
    </source>
</reference>
<dbReference type="eggNOG" id="COG1595">
    <property type="taxonomic scope" value="Bacteria"/>
</dbReference>
<dbReference type="AlphaFoldDB" id="C7PYS2"/>
<dbReference type="OrthoDB" id="4164470at2"/>
<dbReference type="EMBL" id="CP001700">
    <property type="protein sequence ID" value="ACU77394.1"/>
    <property type="molecule type" value="Genomic_DNA"/>
</dbReference>
<dbReference type="KEGG" id="cai:Caci_8575"/>
<sequence length="269" mass="28902">MGRVIVSCSSPLDLAAEAFHALCESLAVPGLDVSGLAADLPSGMIRLDELQHRLLAGASQTARDAVWAEVVRRARRDETWQLAAIGMALPAIRNVAGSLARGFDGDVEELDSEILAGFLAHLAVVEIDAPGIVTKLRWAAYRAGHALVVAHRRTAEREEEISEQAHSLSRPSGHPDMVLMRAVSAEAISESDAELISATRLEGIDMEGYAALLGVSYNAVKIRRQRAEARLVAFVNGTQRPRAHEARVRTIRPAQRPALSRSAELSAAA</sequence>
<organism evidence="1 2">
    <name type="scientific">Catenulispora acidiphila (strain DSM 44928 / JCM 14897 / NBRC 102108 / NRRL B-24433 / ID139908)</name>
    <dbReference type="NCBI Taxonomy" id="479433"/>
    <lineage>
        <taxon>Bacteria</taxon>
        <taxon>Bacillati</taxon>
        <taxon>Actinomycetota</taxon>
        <taxon>Actinomycetes</taxon>
        <taxon>Catenulisporales</taxon>
        <taxon>Catenulisporaceae</taxon>
        <taxon>Catenulispora</taxon>
    </lineage>
</organism>
<dbReference type="HOGENOM" id="CLU_067324_1_0_11"/>
<protein>
    <submittedName>
        <fullName evidence="1">Uncharacterized protein</fullName>
    </submittedName>
</protein>
<evidence type="ECO:0000313" key="2">
    <source>
        <dbReference type="Proteomes" id="UP000000851"/>
    </source>
</evidence>
<gene>
    <name evidence="1" type="ordered locus">Caci_8575</name>
</gene>
<keyword evidence="2" id="KW-1185">Reference proteome</keyword>
<name>C7PYS2_CATAD</name>
<dbReference type="InParanoid" id="C7PYS2"/>
<dbReference type="RefSeq" id="WP_015797119.1">
    <property type="nucleotide sequence ID" value="NC_013131.1"/>
</dbReference>
<dbReference type="STRING" id="479433.Caci_8575"/>
<proteinExistence type="predicted"/>
<accession>C7PYS2</accession>
<evidence type="ECO:0000313" key="1">
    <source>
        <dbReference type="EMBL" id="ACU77394.1"/>
    </source>
</evidence>